<keyword evidence="7" id="KW-0520">NAD</keyword>
<gene>
    <name evidence="9" type="ORF">Fadolivirus_1_848</name>
</gene>
<dbReference type="GO" id="GO:0009435">
    <property type="term" value="P:NAD+ biosynthetic process"/>
    <property type="evidence" value="ECO:0007669"/>
    <property type="project" value="UniProtKB-UniPathway"/>
</dbReference>
<dbReference type="CDD" id="cd02165">
    <property type="entry name" value="NMNAT"/>
    <property type="match status" value="1"/>
</dbReference>
<dbReference type="InterPro" id="IPR004821">
    <property type="entry name" value="Cyt_trans-like"/>
</dbReference>
<dbReference type="NCBIfam" id="TIGR00482">
    <property type="entry name" value="nicotinate (nicotinamide) nucleotide adenylyltransferase"/>
    <property type="match status" value="1"/>
</dbReference>
<dbReference type="SUPFAM" id="SSF52374">
    <property type="entry name" value="Nucleotidylyl transferase"/>
    <property type="match status" value="1"/>
</dbReference>
<keyword evidence="4 9" id="KW-0548">Nucleotidyltransferase</keyword>
<accession>A0A7D3QWB1</accession>
<keyword evidence="5" id="KW-0547">Nucleotide-binding</keyword>
<organism evidence="9 10">
    <name type="scientific">Fadolivirus FV1/VV64</name>
    <dbReference type="NCBI Taxonomy" id="3070911"/>
    <lineage>
        <taxon>Viruses</taxon>
        <taxon>Varidnaviria</taxon>
        <taxon>Bamfordvirae</taxon>
        <taxon>Nucleocytoviricota</taxon>
        <taxon>Megaviricetes</taxon>
        <taxon>Imitervirales</taxon>
        <taxon>Mimiviridae</taxon>
        <taxon>Klosneuvirinae</taxon>
        <taxon>Fadolivirus</taxon>
        <taxon>Fadolivirus algeromassiliense</taxon>
    </lineage>
</organism>
<keyword evidence="2" id="KW-0662">Pyridine nucleotide biosynthesis</keyword>
<dbReference type="Proteomes" id="UP001162001">
    <property type="component" value="Segment"/>
</dbReference>
<evidence type="ECO:0000256" key="4">
    <source>
        <dbReference type="ARBA" id="ARBA00022695"/>
    </source>
</evidence>
<dbReference type="PANTHER" id="PTHR39321">
    <property type="entry name" value="NICOTINATE-NUCLEOTIDE ADENYLYLTRANSFERASE-RELATED"/>
    <property type="match status" value="1"/>
</dbReference>
<dbReference type="InterPro" id="IPR005248">
    <property type="entry name" value="NadD/NMNAT"/>
</dbReference>
<dbReference type="HAMAP" id="MF_00244">
    <property type="entry name" value="NaMN_adenylyltr"/>
    <property type="match status" value="1"/>
</dbReference>
<evidence type="ECO:0000256" key="2">
    <source>
        <dbReference type="ARBA" id="ARBA00022642"/>
    </source>
</evidence>
<evidence type="ECO:0000256" key="7">
    <source>
        <dbReference type="ARBA" id="ARBA00023027"/>
    </source>
</evidence>
<evidence type="ECO:0000256" key="6">
    <source>
        <dbReference type="ARBA" id="ARBA00022840"/>
    </source>
</evidence>
<keyword evidence="3" id="KW-0808">Transferase</keyword>
<keyword evidence="10" id="KW-1185">Reference proteome</keyword>
<reference evidence="9 10" key="1">
    <citation type="submission" date="2020-04" db="EMBL/GenBank/DDBJ databases">
        <title>Advantages and limits of metagenomic assembly and binning of a giant virus.</title>
        <authorList>
            <person name="Schulz F."/>
            <person name="Andreani J."/>
            <person name="Francis R."/>
            <person name="Boudjemaa H."/>
            <person name="Bou Khalil J.Y."/>
            <person name="Lee J."/>
            <person name="La Scola B."/>
            <person name="Woyke T."/>
        </authorList>
    </citation>
    <scope>NUCLEOTIDE SEQUENCE [LARGE SCALE GENOMIC DNA]</scope>
    <source>
        <strain evidence="9 10">FV1/VV64</strain>
    </source>
</reference>
<dbReference type="GO" id="GO:0070566">
    <property type="term" value="F:adenylyltransferase activity"/>
    <property type="evidence" value="ECO:0007669"/>
    <property type="project" value="UniProtKB-ARBA"/>
</dbReference>
<evidence type="ECO:0000256" key="1">
    <source>
        <dbReference type="ARBA" id="ARBA00004790"/>
    </source>
</evidence>
<dbReference type="Pfam" id="PF01467">
    <property type="entry name" value="CTP_transf_like"/>
    <property type="match status" value="1"/>
</dbReference>
<evidence type="ECO:0000259" key="8">
    <source>
        <dbReference type="Pfam" id="PF01467"/>
    </source>
</evidence>
<dbReference type="EMBL" id="MT418680">
    <property type="protein sequence ID" value="QKF94306.1"/>
    <property type="molecule type" value="Genomic_DNA"/>
</dbReference>
<proteinExistence type="inferred from homology"/>
<evidence type="ECO:0000313" key="10">
    <source>
        <dbReference type="Proteomes" id="UP001162001"/>
    </source>
</evidence>
<comment type="pathway">
    <text evidence="1">Cofactor biosynthesis; NAD(+) biosynthesis.</text>
</comment>
<evidence type="ECO:0000256" key="5">
    <source>
        <dbReference type="ARBA" id="ARBA00022741"/>
    </source>
</evidence>
<dbReference type="UniPathway" id="UPA00253"/>
<sequence>MIKTVIFGGAFNPIGTHHLEIANKLLTIFDEVWITPCYKSITGKVLEDAEDRVNMCNIAIQNNGKSKIKLCDFEIRNKLHDESSVILDKFLNHYSNFNRKFYFVIGMDNATTINKWQNWENLIKMIPFIVLPRKGYSESESNMWYYQYPHIFLKDILIGDFSSTLIRKDLMKNGESGDIDEDVLEYIKKHHLYLPEH</sequence>
<keyword evidence="6" id="KW-0067">ATP-binding</keyword>
<dbReference type="PANTHER" id="PTHR39321:SF3">
    <property type="entry name" value="PHOSPHOPANTETHEINE ADENYLYLTRANSFERASE"/>
    <property type="match status" value="1"/>
</dbReference>
<evidence type="ECO:0000313" key="9">
    <source>
        <dbReference type="EMBL" id="QKF94306.1"/>
    </source>
</evidence>
<dbReference type="InterPro" id="IPR014729">
    <property type="entry name" value="Rossmann-like_a/b/a_fold"/>
</dbReference>
<dbReference type="Gene3D" id="3.40.50.620">
    <property type="entry name" value="HUPs"/>
    <property type="match status" value="1"/>
</dbReference>
<feature type="domain" description="Cytidyltransferase-like" evidence="8">
    <location>
        <begin position="6"/>
        <end position="168"/>
    </location>
</feature>
<evidence type="ECO:0000256" key="3">
    <source>
        <dbReference type="ARBA" id="ARBA00022679"/>
    </source>
</evidence>
<name>A0A7D3QWB1_9VIRU</name>
<dbReference type="GO" id="GO:0005524">
    <property type="term" value="F:ATP binding"/>
    <property type="evidence" value="ECO:0007669"/>
    <property type="project" value="UniProtKB-KW"/>
</dbReference>
<protein>
    <submittedName>
        <fullName evidence="9">Nicotinamide/nicotinate mononucleotide adenylyltransferase</fullName>
    </submittedName>
</protein>